<gene>
    <name evidence="2" type="ORF">FRUB_05390</name>
</gene>
<organism evidence="2 3">
    <name type="scientific">Fimbriiglobus ruber</name>
    <dbReference type="NCBI Taxonomy" id="1908690"/>
    <lineage>
        <taxon>Bacteria</taxon>
        <taxon>Pseudomonadati</taxon>
        <taxon>Planctomycetota</taxon>
        <taxon>Planctomycetia</taxon>
        <taxon>Gemmatales</taxon>
        <taxon>Gemmataceae</taxon>
        <taxon>Fimbriiglobus</taxon>
    </lineage>
</organism>
<dbReference type="AlphaFoldDB" id="A0A225DFX9"/>
<keyword evidence="3" id="KW-1185">Reference proteome</keyword>
<comment type="caution">
    <text evidence="2">The sequence shown here is derived from an EMBL/GenBank/DDBJ whole genome shotgun (WGS) entry which is preliminary data.</text>
</comment>
<feature type="region of interest" description="Disordered" evidence="1">
    <location>
        <begin position="31"/>
        <end position="63"/>
    </location>
</feature>
<evidence type="ECO:0000313" key="3">
    <source>
        <dbReference type="Proteomes" id="UP000214646"/>
    </source>
</evidence>
<accession>A0A225DFX9</accession>
<reference evidence="3" key="1">
    <citation type="submission" date="2017-06" db="EMBL/GenBank/DDBJ databases">
        <title>Genome analysis of Fimbriiglobus ruber SP5, the first member of the order Planctomycetales with confirmed chitinolytic capability.</title>
        <authorList>
            <person name="Ravin N.V."/>
            <person name="Rakitin A.L."/>
            <person name="Ivanova A.A."/>
            <person name="Beletsky A.V."/>
            <person name="Kulichevskaya I.S."/>
            <person name="Mardanov A.V."/>
            <person name="Dedysh S.N."/>
        </authorList>
    </citation>
    <scope>NUCLEOTIDE SEQUENCE [LARGE SCALE GENOMIC DNA]</scope>
    <source>
        <strain evidence="3">SP5</strain>
    </source>
</reference>
<evidence type="ECO:0000256" key="1">
    <source>
        <dbReference type="SAM" id="MobiDB-lite"/>
    </source>
</evidence>
<name>A0A225DFX9_9BACT</name>
<sequence>MAVLLAIGSTGCGARSKSGVADVTPQPPELTVVAPVAPGKPGSKTNVDKAPGTQMSNAKTGDY</sequence>
<feature type="compositionally biased region" description="Polar residues" evidence="1">
    <location>
        <begin position="53"/>
        <end position="63"/>
    </location>
</feature>
<evidence type="ECO:0000313" key="2">
    <source>
        <dbReference type="EMBL" id="OWK40471.1"/>
    </source>
</evidence>
<proteinExistence type="predicted"/>
<protein>
    <submittedName>
        <fullName evidence="2">Uncharacterized protein</fullName>
    </submittedName>
</protein>
<dbReference type="EMBL" id="NIDE01000008">
    <property type="protein sequence ID" value="OWK40471.1"/>
    <property type="molecule type" value="Genomic_DNA"/>
</dbReference>
<dbReference type="Proteomes" id="UP000214646">
    <property type="component" value="Unassembled WGS sequence"/>
</dbReference>